<sequence length="272" mass="31051">MATTYKRFGMALLAGLMLLAACNTKPKTQQPVEKSGEEWIQLFNGKDLNDWQVKFKGEVLGVNYNNTFRVEDGLLRVSYENWEEWNGKFGHLFYKDEFSHYRLRVEYRFIGEQAKNGPGWAFRNNGLMIHGQSAESMELDQDFPTSIEVQLLGGVTGQGERPTMNLCTPGTNVIMNGELWEQHCTDSKSKTQYDDEWVNVEVEVHGGEVIRHFVNGEEVLSYEKPQLDPNDQYFEKLLPADGNEIITGGTISIQAESHGTDFRKIELLILDE</sequence>
<dbReference type="PROSITE" id="PS51257">
    <property type="entry name" value="PROKAR_LIPOPROTEIN"/>
    <property type="match status" value="1"/>
</dbReference>
<proteinExistence type="predicted"/>
<dbReference type="InterPro" id="IPR010496">
    <property type="entry name" value="AL/BT2_dom"/>
</dbReference>
<dbReference type="Pfam" id="PF06439">
    <property type="entry name" value="3keto-disac_hyd"/>
    <property type="match status" value="1"/>
</dbReference>
<gene>
    <name evidence="3" type="ORF">SAMN05444285_13737</name>
</gene>
<feature type="domain" description="3-keto-alpha-glucoside-1,2-lyase/3-keto-2-hydroxy-glucal hydratase" evidence="2">
    <location>
        <begin position="38"/>
        <end position="267"/>
    </location>
</feature>
<keyword evidence="1" id="KW-0732">Signal</keyword>
<name>A0A1I0J3S6_9BACT</name>
<evidence type="ECO:0000256" key="1">
    <source>
        <dbReference type="SAM" id="SignalP"/>
    </source>
</evidence>
<dbReference type="AlphaFoldDB" id="A0A1I0J3S6"/>
<evidence type="ECO:0000313" key="3">
    <source>
        <dbReference type="EMBL" id="SEU04467.1"/>
    </source>
</evidence>
<accession>A0A1I0J3S6</accession>
<protein>
    <recommendedName>
        <fullName evidence="2">3-keto-alpha-glucoside-1,2-lyase/3-keto-2-hydroxy-glucal hydratase domain-containing protein</fullName>
    </recommendedName>
</protein>
<organism evidence="3 4">
    <name type="scientific">Draconibacterium orientale</name>
    <dbReference type="NCBI Taxonomy" id="1168034"/>
    <lineage>
        <taxon>Bacteria</taxon>
        <taxon>Pseudomonadati</taxon>
        <taxon>Bacteroidota</taxon>
        <taxon>Bacteroidia</taxon>
        <taxon>Marinilabiliales</taxon>
        <taxon>Prolixibacteraceae</taxon>
        <taxon>Draconibacterium</taxon>
    </lineage>
</organism>
<dbReference type="RefSeq" id="WP_217642980.1">
    <property type="nucleotide sequence ID" value="NZ_FOHT01000037.1"/>
</dbReference>
<reference evidence="3 4" key="1">
    <citation type="submission" date="2016-10" db="EMBL/GenBank/DDBJ databases">
        <authorList>
            <person name="de Groot N.N."/>
        </authorList>
    </citation>
    <scope>NUCLEOTIDE SEQUENCE [LARGE SCALE GENOMIC DNA]</scope>
    <source>
        <strain evidence="3 4">DSM 25947</strain>
    </source>
</reference>
<dbReference type="GO" id="GO:0016787">
    <property type="term" value="F:hydrolase activity"/>
    <property type="evidence" value="ECO:0007669"/>
    <property type="project" value="InterPro"/>
</dbReference>
<feature type="signal peptide" evidence="1">
    <location>
        <begin position="1"/>
        <end position="20"/>
    </location>
</feature>
<evidence type="ECO:0000313" key="4">
    <source>
        <dbReference type="Proteomes" id="UP000181981"/>
    </source>
</evidence>
<dbReference type="Gene3D" id="2.60.120.560">
    <property type="entry name" value="Exo-inulinase, domain 1"/>
    <property type="match status" value="1"/>
</dbReference>
<evidence type="ECO:0000259" key="2">
    <source>
        <dbReference type="Pfam" id="PF06439"/>
    </source>
</evidence>
<dbReference type="Proteomes" id="UP000181981">
    <property type="component" value="Unassembled WGS sequence"/>
</dbReference>
<feature type="chain" id="PRO_5010311373" description="3-keto-alpha-glucoside-1,2-lyase/3-keto-2-hydroxy-glucal hydratase domain-containing protein" evidence="1">
    <location>
        <begin position="21"/>
        <end position="272"/>
    </location>
</feature>
<dbReference type="EMBL" id="FOHT01000037">
    <property type="protein sequence ID" value="SEU04467.1"/>
    <property type="molecule type" value="Genomic_DNA"/>
</dbReference>